<dbReference type="InterPro" id="IPR025048">
    <property type="entry name" value="DUF3987"/>
</dbReference>
<name>A0A315ZAN7_SEDFL</name>
<accession>A0A315ZAN7</accession>
<dbReference type="Proteomes" id="UP000245535">
    <property type="component" value="Unassembled WGS sequence"/>
</dbReference>
<dbReference type="AlphaFoldDB" id="A0A315ZAN7"/>
<evidence type="ECO:0000313" key="1">
    <source>
        <dbReference type="EMBL" id="PWJ42656.1"/>
    </source>
</evidence>
<organism evidence="1 2">
    <name type="scientific">Sediminitomix flava</name>
    <dbReference type="NCBI Taxonomy" id="379075"/>
    <lineage>
        <taxon>Bacteria</taxon>
        <taxon>Pseudomonadati</taxon>
        <taxon>Bacteroidota</taxon>
        <taxon>Cytophagia</taxon>
        <taxon>Cytophagales</taxon>
        <taxon>Flammeovirgaceae</taxon>
        <taxon>Sediminitomix</taxon>
    </lineage>
</organism>
<dbReference type="OrthoDB" id="2781056at2"/>
<proteinExistence type="predicted"/>
<reference evidence="1 2" key="1">
    <citation type="submission" date="2018-03" db="EMBL/GenBank/DDBJ databases">
        <title>Genomic Encyclopedia of Archaeal and Bacterial Type Strains, Phase II (KMG-II): from individual species to whole genera.</title>
        <authorList>
            <person name="Goeker M."/>
        </authorList>
    </citation>
    <scope>NUCLEOTIDE SEQUENCE [LARGE SCALE GENOMIC DNA]</scope>
    <source>
        <strain evidence="1 2">DSM 28229</strain>
    </source>
</reference>
<evidence type="ECO:0000313" key="2">
    <source>
        <dbReference type="Proteomes" id="UP000245535"/>
    </source>
</evidence>
<keyword evidence="2" id="KW-1185">Reference proteome</keyword>
<comment type="caution">
    <text evidence="1">The sequence shown here is derived from an EMBL/GenBank/DDBJ whole genome shotgun (WGS) entry which is preliminary data.</text>
</comment>
<dbReference type="Pfam" id="PF13148">
    <property type="entry name" value="DUF3987"/>
    <property type="match status" value="2"/>
</dbReference>
<dbReference type="EMBL" id="QGDO01000002">
    <property type="protein sequence ID" value="PWJ42656.1"/>
    <property type="molecule type" value="Genomic_DNA"/>
</dbReference>
<sequence>MGNRKQSNSKLSKAAFDEALVSKVNQSEKNSNTSLSFKASIVMGSQDSVEFVKALNDGVPFPIEVFPKLYQDFSTKVSDSLGLPIQFILSGLLPVFSSLLGTHFVFEEKPGIRHSASLWLTFVGYSGVGKTPVIKVLTRPLQELDRRLYEEYKQKVKELEMNSGEDSNFEKPHLIQSIINDFTFESLAEVLINNKKGVFAVQDEVMSLFNGLNKYRKGDDVEKLLSLHSHTPIIINRKSSDHLRIDKPYMSLIGGIQPGVLHNLGKGDHMESGMFFRLLFVDASDFKQKEWNSTGDQNGVIEWYETTILKFNDLIKTKDYNHEKPFVFYLSEDAKVEYKSVMDTLRQIYNNYEGKDVSFIKTLFSKFQSHFGRLCLVLHAIQASVNGDFFQENISAGTVSSAAEITRYLISTSMKASRKIKNSKKRGRKPQHKEIDWDLVFHDKKFMKMEKIIEFVWKQNSAIGSSTIRERASKELKKVSRGVYTRP</sequence>
<dbReference type="RefSeq" id="WP_109616789.1">
    <property type="nucleotide sequence ID" value="NZ_QGDO01000002.1"/>
</dbReference>
<protein>
    <submittedName>
        <fullName evidence="1">Uncharacterized protein DUF3987</fullName>
    </submittedName>
</protein>
<gene>
    <name evidence="1" type="ORF">BC781_102201</name>
</gene>